<evidence type="ECO:0000313" key="1">
    <source>
        <dbReference type="EMBL" id="GGO28123.1"/>
    </source>
</evidence>
<gene>
    <name evidence="1" type="ORF">GCM10011574_62280</name>
</gene>
<reference evidence="1" key="2">
    <citation type="submission" date="2020-09" db="EMBL/GenBank/DDBJ databases">
        <authorList>
            <person name="Sun Q."/>
            <person name="Zhou Y."/>
        </authorList>
    </citation>
    <scope>NUCLEOTIDE SEQUENCE</scope>
    <source>
        <strain evidence="1">CGMCC 4.7138</strain>
    </source>
</reference>
<keyword evidence="2" id="KW-1185">Reference proteome</keyword>
<accession>A0A8H9H4G6</accession>
<dbReference type="AlphaFoldDB" id="A0A8H9H4G6"/>
<protein>
    <submittedName>
        <fullName evidence="1">Uncharacterized protein</fullName>
    </submittedName>
</protein>
<name>A0A8H9H4G6_9ACTN</name>
<comment type="caution">
    <text evidence="1">The sequence shown here is derived from an EMBL/GenBank/DDBJ whole genome shotgun (WGS) entry which is preliminary data.</text>
</comment>
<proteinExistence type="predicted"/>
<organism evidence="1 2">
    <name type="scientific">Microbispora bryophytorum</name>
    <dbReference type="NCBI Taxonomy" id="1460882"/>
    <lineage>
        <taxon>Bacteria</taxon>
        <taxon>Bacillati</taxon>
        <taxon>Actinomycetota</taxon>
        <taxon>Actinomycetes</taxon>
        <taxon>Streptosporangiales</taxon>
        <taxon>Streptosporangiaceae</taxon>
        <taxon>Microbispora</taxon>
    </lineage>
</organism>
<dbReference type="EMBL" id="BMMN01000016">
    <property type="protein sequence ID" value="GGO28123.1"/>
    <property type="molecule type" value="Genomic_DNA"/>
</dbReference>
<sequence>MARTDGRASVTHIPRIRKGEIEMAGKAALVIDMTRSMCPIQGGVKRAAREVVPGLQLSIPLPIVRVIRGAL</sequence>
<dbReference type="Proteomes" id="UP000653480">
    <property type="component" value="Unassembled WGS sequence"/>
</dbReference>
<evidence type="ECO:0000313" key="2">
    <source>
        <dbReference type="Proteomes" id="UP000653480"/>
    </source>
</evidence>
<reference evidence="1" key="1">
    <citation type="journal article" date="2014" name="Int. J. Syst. Evol. Microbiol.">
        <title>Complete genome sequence of Corynebacterium casei LMG S-19264T (=DSM 44701T), isolated from a smear-ripened cheese.</title>
        <authorList>
            <consortium name="US DOE Joint Genome Institute (JGI-PGF)"/>
            <person name="Walter F."/>
            <person name="Albersmeier A."/>
            <person name="Kalinowski J."/>
            <person name="Ruckert C."/>
        </authorList>
    </citation>
    <scope>NUCLEOTIDE SEQUENCE</scope>
    <source>
        <strain evidence="1">CGMCC 4.7138</strain>
    </source>
</reference>